<protein>
    <submittedName>
        <fullName evidence="6">Sigma-70 family RNA polymerase sigma factor</fullName>
    </submittedName>
</protein>
<keyword evidence="4" id="KW-0804">Transcription</keyword>
<evidence type="ECO:0000256" key="4">
    <source>
        <dbReference type="ARBA" id="ARBA00023163"/>
    </source>
</evidence>
<evidence type="ECO:0000313" key="7">
    <source>
        <dbReference type="Proteomes" id="UP000886841"/>
    </source>
</evidence>
<dbReference type="InterPro" id="IPR013325">
    <property type="entry name" value="RNA_pol_sigma_r2"/>
</dbReference>
<reference evidence="6" key="1">
    <citation type="submission" date="2020-10" db="EMBL/GenBank/DDBJ databases">
        <authorList>
            <person name="Gilroy R."/>
        </authorList>
    </citation>
    <scope>NUCLEOTIDE SEQUENCE</scope>
    <source>
        <strain evidence="6">ChiSxjej1B13-7041</strain>
    </source>
</reference>
<dbReference type="PANTHER" id="PTHR43133">
    <property type="entry name" value="RNA POLYMERASE ECF-TYPE SIGMA FACTO"/>
    <property type="match status" value="1"/>
</dbReference>
<sequence length="168" mass="20581">MEEREFQEIYQRHYLKVMKAAVDILHDYHMAQDVCQEVFFQLCQKWNEVEKDVMGEWLLLYAQWRAIDCWRKNHRQWEMQPLETTYFIPGRTNLEKEVERREFQKTLFWELEKKNPAWCELVVRLIFGNEKPKDLAAEKGITVSSLRKKLCRARAWIRETFGKDFPEF</sequence>
<keyword evidence="3" id="KW-0238">DNA-binding</keyword>
<dbReference type="EMBL" id="DVHU01000013">
    <property type="protein sequence ID" value="HIR92086.1"/>
    <property type="molecule type" value="Genomic_DNA"/>
</dbReference>
<evidence type="ECO:0000256" key="2">
    <source>
        <dbReference type="ARBA" id="ARBA00023082"/>
    </source>
</evidence>
<dbReference type="PANTHER" id="PTHR43133:SF8">
    <property type="entry name" value="RNA POLYMERASE SIGMA FACTOR HI_1459-RELATED"/>
    <property type="match status" value="1"/>
</dbReference>
<evidence type="ECO:0000259" key="5">
    <source>
        <dbReference type="Pfam" id="PF04542"/>
    </source>
</evidence>
<dbReference type="InterPro" id="IPR039425">
    <property type="entry name" value="RNA_pol_sigma-70-like"/>
</dbReference>
<evidence type="ECO:0000256" key="3">
    <source>
        <dbReference type="ARBA" id="ARBA00023125"/>
    </source>
</evidence>
<gene>
    <name evidence="6" type="ORF">IAB98_01520</name>
</gene>
<dbReference type="GO" id="GO:0016987">
    <property type="term" value="F:sigma factor activity"/>
    <property type="evidence" value="ECO:0007669"/>
    <property type="project" value="UniProtKB-KW"/>
</dbReference>
<dbReference type="GO" id="GO:0003677">
    <property type="term" value="F:DNA binding"/>
    <property type="evidence" value="ECO:0007669"/>
    <property type="project" value="UniProtKB-KW"/>
</dbReference>
<keyword evidence="1" id="KW-0805">Transcription regulation</keyword>
<dbReference type="InterPro" id="IPR007627">
    <property type="entry name" value="RNA_pol_sigma70_r2"/>
</dbReference>
<name>A0A9D1EHT8_9FIRM</name>
<proteinExistence type="predicted"/>
<dbReference type="AlphaFoldDB" id="A0A9D1EHT8"/>
<comment type="caution">
    <text evidence="6">The sequence shown here is derived from an EMBL/GenBank/DDBJ whole genome shotgun (WGS) entry which is preliminary data.</text>
</comment>
<dbReference type="Gene3D" id="1.10.1740.10">
    <property type="match status" value="1"/>
</dbReference>
<reference evidence="6" key="2">
    <citation type="journal article" date="2021" name="PeerJ">
        <title>Extensive microbial diversity within the chicken gut microbiome revealed by metagenomics and culture.</title>
        <authorList>
            <person name="Gilroy R."/>
            <person name="Ravi A."/>
            <person name="Getino M."/>
            <person name="Pursley I."/>
            <person name="Horton D.L."/>
            <person name="Alikhan N.F."/>
            <person name="Baker D."/>
            <person name="Gharbi K."/>
            <person name="Hall N."/>
            <person name="Watson M."/>
            <person name="Adriaenssens E.M."/>
            <person name="Foster-Nyarko E."/>
            <person name="Jarju S."/>
            <person name="Secka A."/>
            <person name="Antonio M."/>
            <person name="Oren A."/>
            <person name="Chaudhuri R.R."/>
            <person name="La Ragione R."/>
            <person name="Hildebrand F."/>
            <person name="Pallen M.J."/>
        </authorList>
    </citation>
    <scope>NUCLEOTIDE SEQUENCE</scope>
    <source>
        <strain evidence="6">ChiSxjej1B13-7041</strain>
    </source>
</reference>
<feature type="domain" description="RNA polymerase sigma-70 region 2" evidence="5">
    <location>
        <begin position="9"/>
        <end position="75"/>
    </location>
</feature>
<dbReference type="GO" id="GO:0006352">
    <property type="term" value="P:DNA-templated transcription initiation"/>
    <property type="evidence" value="ECO:0007669"/>
    <property type="project" value="InterPro"/>
</dbReference>
<evidence type="ECO:0000256" key="1">
    <source>
        <dbReference type="ARBA" id="ARBA00023015"/>
    </source>
</evidence>
<evidence type="ECO:0000313" key="6">
    <source>
        <dbReference type="EMBL" id="HIR92086.1"/>
    </source>
</evidence>
<keyword evidence="2" id="KW-0731">Sigma factor</keyword>
<dbReference type="Pfam" id="PF04542">
    <property type="entry name" value="Sigma70_r2"/>
    <property type="match status" value="1"/>
</dbReference>
<organism evidence="6 7">
    <name type="scientific">Candidatus Egerieimonas intestinavium</name>
    <dbReference type="NCBI Taxonomy" id="2840777"/>
    <lineage>
        <taxon>Bacteria</taxon>
        <taxon>Bacillati</taxon>
        <taxon>Bacillota</taxon>
        <taxon>Clostridia</taxon>
        <taxon>Lachnospirales</taxon>
        <taxon>Lachnospiraceae</taxon>
        <taxon>Lachnospiraceae incertae sedis</taxon>
        <taxon>Candidatus Egerieimonas</taxon>
    </lineage>
</organism>
<dbReference type="SUPFAM" id="SSF88946">
    <property type="entry name" value="Sigma2 domain of RNA polymerase sigma factors"/>
    <property type="match status" value="1"/>
</dbReference>
<dbReference type="Proteomes" id="UP000886841">
    <property type="component" value="Unassembled WGS sequence"/>
</dbReference>
<accession>A0A9D1EHT8</accession>